<dbReference type="AlphaFoldDB" id="H2C4T3"/>
<sequence length="498" mass="58717">MNLKDLEDEDKNLRIEAWRSALKRLERGKISPKSLKQELPYLYELLTSSFETDRAEAWEIASKLMEKGVGDADELRKRLKYLYLLVRRGETFLLGDGVWSIVVRLMNAGVIEGEVRNRFFLVLESRKLRARLEAWKQLKDFDFRDVLVKRRKYFLELLRAGDPWLRLKAWETALDLLNKGIVSPKSIQRRLRFLYSFFKRGEDFTMSDVVKVILKLKDMGIVGELNDVMLEALNRDEELPSLWKGVIELLDAGLVEQKVVKSRLRFLFLLFYSGDLYVKEGALEVSLSLLDRGIINRKQLRGKVRFLIMGLGSRDMFYRAFCWEVTPRLMRPGLVGEDTVRDKLNYLYELLDHGGCYDNSMYLECPALKGWRVTVELFQLLDLEELRWYLDRYLWLLEKPNLSVTDQDLQVLRTLVERGVMSVDHIVRLTENRYFKVSLYAWSVAVSMAKEGKLEKEKISENLDYLRRLYRRATKEGRRPLEELIERLKELGIRTLVE</sequence>
<proteinExistence type="predicted"/>
<gene>
    <name evidence="1" type="ORF">MetMK1DRAFT_00003770</name>
</gene>
<reference evidence="1 2" key="1">
    <citation type="submission" date="2012-01" db="EMBL/GenBank/DDBJ databases">
        <title>Improved High-Quality Draft sequence of Metallosphaera yellowstonensis MK1.</title>
        <authorList>
            <consortium name="US DOE Joint Genome Institute"/>
            <person name="Lucas S."/>
            <person name="Han J."/>
            <person name="Cheng J.-F."/>
            <person name="Goodwin L."/>
            <person name="Pitluck S."/>
            <person name="Peters L."/>
            <person name="Teshima H."/>
            <person name="Detter J.C."/>
            <person name="Han C."/>
            <person name="Tapia R."/>
            <person name="Land M."/>
            <person name="Hauser L."/>
            <person name="Kyrpides N."/>
            <person name="Kozubal M."/>
            <person name="Macur R.E."/>
            <person name="Jay Z."/>
            <person name="Inskeep W."/>
            <person name="Woyke T."/>
        </authorList>
    </citation>
    <scope>NUCLEOTIDE SEQUENCE [LARGE SCALE GENOMIC DNA]</scope>
    <source>
        <strain evidence="1 2">MK1</strain>
    </source>
</reference>
<dbReference type="RefSeq" id="WP_009070086.1">
    <property type="nucleotide sequence ID" value="NZ_JH597761.1"/>
</dbReference>
<dbReference type="InterPro" id="IPR016024">
    <property type="entry name" value="ARM-type_fold"/>
</dbReference>
<evidence type="ECO:0000313" key="2">
    <source>
        <dbReference type="Proteomes" id="UP000003980"/>
    </source>
</evidence>
<name>H2C4T3_9CREN</name>
<organism evidence="1 2">
    <name type="scientific">Metallosphaera yellowstonensis MK1</name>
    <dbReference type="NCBI Taxonomy" id="671065"/>
    <lineage>
        <taxon>Archaea</taxon>
        <taxon>Thermoproteota</taxon>
        <taxon>Thermoprotei</taxon>
        <taxon>Sulfolobales</taxon>
        <taxon>Sulfolobaceae</taxon>
        <taxon>Metallosphaera</taxon>
    </lineage>
</organism>
<protein>
    <submittedName>
        <fullName evidence="1">Uncharacterized protein</fullName>
    </submittedName>
</protein>
<keyword evidence="2" id="KW-1185">Reference proteome</keyword>
<dbReference type="Proteomes" id="UP000003980">
    <property type="component" value="Unassembled WGS sequence"/>
</dbReference>
<evidence type="ECO:0000313" key="1">
    <source>
        <dbReference type="EMBL" id="EHP69875.1"/>
    </source>
</evidence>
<dbReference type="HOGENOM" id="CLU_547048_0_0_2"/>
<dbReference type="EMBL" id="JH597761">
    <property type="protein sequence ID" value="EHP69875.1"/>
    <property type="molecule type" value="Genomic_DNA"/>
</dbReference>
<dbReference type="SUPFAM" id="SSF48371">
    <property type="entry name" value="ARM repeat"/>
    <property type="match status" value="1"/>
</dbReference>
<accession>H2C4T3</accession>
<dbReference type="eggNOG" id="arCOG03852">
    <property type="taxonomic scope" value="Archaea"/>
</dbReference>